<dbReference type="InterPro" id="IPR036291">
    <property type="entry name" value="NAD(P)-bd_dom_sf"/>
</dbReference>
<protein>
    <submittedName>
        <fullName evidence="4">Unannotated protein</fullName>
    </submittedName>
</protein>
<dbReference type="PANTHER" id="PTHR10996:SF178">
    <property type="entry name" value="2-HYDROXYACID DEHYDROGENASE YGL185C-RELATED"/>
    <property type="match status" value="1"/>
</dbReference>
<evidence type="ECO:0000313" key="4">
    <source>
        <dbReference type="EMBL" id="CAB4750039.1"/>
    </source>
</evidence>
<reference evidence="4" key="1">
    <citation type="submission" date="2020-05" db="EMBL/GenBank/DDBJ databases">
        <authorList>
            <person name="Chiriac C."/>
            <person name="Salcher M."/>
            <person name="Ghai R."/>
            <person name="Kavagutti S V."/>
        </authorList>
    </citation>
    <scope>NUCLEOTIDE SEQUENCE</scope>
</reference>
<dbReference type="EMBL" id="CAEZYZ010000119">
    <property type="protein sequence ID" value="CAB4750039.1"/>
    <property type="molecule type" value="Genomic_DNA"/>
</dbReference>
<dbReference type="GO" id="GO:0030267">
    <property type="term" value="F:glyoxylate reductase (NADPH) activity"/>
    <property type="evidence" value="ECO:0007669"/>
    <property type="project" value="TreeGrafter"/>
</dbReference>
<dbReference type="CDD" id="cd12166">
    <property type="entry name" value="2-Hacid_dh_7"/>
    <property type="match status" value="1"/>
</dbReference>
<feature type="domain" description="D-isomer specific 2-hydroxyacid dehydrogenase NAD-binding" evidence="3">
    <location>
        <begin position="97"/>
        <end position="264"/>
    </location>
</feature>
<gene>
    <name evidence="4" type="ORF">UFOPK2810_00800</name>
</gene>
<sequence>MTDMALLPSGLGEVPSPIPVVVYDEDISGDDLQRATFFVPIYMGPETNLALMGRMPRLHTCQMLTAGFDNALPHLPSGARLYNAAGVHDASTAELAVGLIIANLRGLDEAARDMRLGLWRHRPLPALADKQVLIIGAGGVGEAIRRRLAPFEAETIMVGRKARVGVRASSELDVLLPLADVVILAIPLDDVTTGMVDARFLGRMKDGALLVNVARGRVVRTDDLLAELASGRLRASLDVTDPEPLPVGHPLWSVPGLLVTPHLGGNSSAFLPRARRLVEGQLDRLGRGDPLMNPVS</sequence>
<dbReference type="GO" id="GO:0051287">
    <property type="term" value="F:NAD binding"/>
    <property type="evidence" value="ECO:0007669"/>
    <property type="project" value="InterPro"/>
</dbReference>
<dbReference type="Gene3D" id="3.40.50.720">
    <property type="entry name" value="NAD(P)-binding Rossmann-like Domain"/>
    <property type="match status" value="2"/>
</dbReference>
<dbReference type="GO" id="GO:0005829">
    <property type="term" value="C:cytosol"/>
    <property type="evidence" value="ECO:0007669"/>
    <property type="project" value="TreeGrafter"/>
</dbReference>
<accession>A0A6J6TUW2</accession>
<proteinExistence type="predicted"/>
<dbReference type="SUPFAM" id="SSF51735">
    <property type="entry name" value="NAD(P)-binding Rossmann-fold domains"/>
    <property type="match status" value="1"/>
</dbReference>
<dbReference type="PANTHER" id="PTHR10996">
    <property type="entry name" value="2-HYDROXYACID DEHYDROGENASE-RELATED"/>
    <property type="match status" value="1"/>
</dbReference>
<evidence type="ECO:0000256" key="1">
    <source>
        <dbReference type="ARBA" id="ARBA00023002"/>
    </source>
</evidence>
<dbReference type="AlphaFoldDB" id="A0A6J6TUW2"/>
<evidence type="ECO:0000259" key="3">
    <source>
        <dbReference type="Pfam" id="PF02826"/>
    </source>
</evidence>
<dbReference type="Pfam" id="PF02826">
    <property type="entry name" value="2-Hacid_dh_C"/>
    <property type="match status" value="1"/>
</dbReference>
<organism evidence="4">
    <name type="scientific">freshwater metagenome</name>
    <dbReference type="NCBI Taxonomy" id="449393"/>
    <lineage>
        <taxon>unclassified sequences</taxon>
        <taxon>metagenomes</taxon>
        <taxon>ecological metagenomes</taxon>
    </lineage>
</organism>
<dbReference type="InterPro" id="IPR006140">
    <property type="entry name" value="D-isomer_DH_NAD-bd"/>
</dbReference>
<dbReference type="GO" id="GO:0016618">
    <property type="term" value="F:hydroxypyruvate reductase [NAD(P)H] activity"/>
    <property type="evidence" value="ECO:0007669"/>
    <property type="project" value="TreeGrafter"/>
</dbReference>
<keyword evidence="2" id="KW-0520">NAD</keyword>
<name>A0A6J6TUW2_9ZZZZ</name>
<keyword evidence="1" id="KW-0560">Oxidoreductase</keyword>
<dbReference type="InterPro" id="IPR050223">
    <property type="entry name" value="D-isomer_2-hydroxyacid_DH"/>
</dbReference>
<evidence type="ECO:0000256" key="2">
    <source>
        <dbReference type="ARBA" id="ARBA00023027"/>
    </source>
</evidence>